<proteinExistence type="predicted"/>
<feature type="transmembrane region" description="Helical" evidence="1">
    <location>
        <begin position="56"/>
        <end position="73"/>
    </location>
</feature>
<keyword evidence="1" id="KW-0472">Membrane</keyword>
<evidence type="ECO:0000313" key="3">
    <source>
        <dbReference type="EMBL" id="CCH72898.1"/>
    </source>
</evidence>
<dbReference type="Pfam" id="PF10756">
    <property type="entry name" value="bPH_6"/>
    <property type="match status" value="1"/>
</dbReference>
<feature type="transmembrane region" description="Helical" evidence="1">
    <location>
        <begin position="23"/>
        <end position="44"/>
    </location>
</feature>
<feature type="domain" description="Low molecular weight protein antigen 6 PH" evidence="2">
    <location>
        <begin position="81"/>
        <end position="141"/>
    </location>
</feature>
<gene>
    <name evidence="3" type="ORF">BN11_210003</name>
</gene>
<dbReference type="STRING" id="1193182.BN11_210003"/>
<sequence length="205" mass="21498">MNAHDTTPAPDAPFVPRRGRRMALSAAVAAIVLFGVIALLLPGPDSGGRWGPLDKLMVWGLGLAIAALMYRYTRIAAWPQEDGLKVRNLMLTQTLPWSHIEDVRFGGGEPWVQAEMVEGETIAVMAIQRADGEFGVAEAHRLAALVPPPTGRADAGLGGLVGGVPACPRGVTRWGIQAAASPDSGHQDRVGVTTWAIGAGSSPIL</sequence>
<evidence type="ECO:0000256" key="1">
    <source>
        <dbReference type="SAM" id="Phobius"/>
    </source>
</evidence>
<keyword evidence="1" id="KW-1133">Transmembrane helix</keyword>
<dbReference type="AlphaFoldDB" id="W6JU45"/>
<organism evidence="3 4">
    <name type="scientific">Nostocoides australiense Ben110</name>
    <dbReference type="NCBI Taxonomy" id="1193182"/>
    <lineage>
        <taxon>Bacteria</taxon>
        <taxon>Bacillati</taxon>
        <taxon>Actinomycetota</taxon>
        <taxon>Actinomycetes</taxon>
        <taxon>Micrococcales</taxon>
        <taxon>Intrasporangiaceae</taxon>
        <taxon>Nostocoides</taxon>
    </lineage>
</organism>
<protein>
    <recommendedName>
        <fullName evidence="2">Low molecular weight protein antigen 6 PH domain-containing protein</fullName>
    </recommendedName>
</protein>
<evidence type="ECO:0000259" key="2">
    <source>
        <dbReference type="Pfam" id="PF10756"/>
    </source>
</evidence>
<dbReference type="EMBL" id="CAJA01000124">
    <property type="protein sequence ID" value="CCH72898.1"/>
    <property type="molecule type" value="Genomic_DNA"/>
</dbReference>
<reference evidence="3 4" key="1">
    <citation type="journal article" date="2013" name="ISME J.">
        <title>A metabolic model for members of the genus Tetrasphaera involved in enhanced biological phosphorus removal.</title>
        <authorList>
            <person name="Kristiansen R."/>
            <person name="Nguyen H.T.T."/>
            <person name="Saunders A.M."/>
            <person name="Nielsen J.L."/>
            <person name="Wimmer R."/>
            <person name="Le V.Q."/>
            <person name="McIlroy S.J."/>
            <person name="Petrovski S."/>
            <person name="Seviour R.J."/>
            <person name="Calteau A."/>
            <person name="Nielsen K.L."/>
            <person name="Nielsen P.H."/>
        </authorList>
    </citation>
    <scope>NUCLEOTIDE SEQUENCE [LARGE SCALE GENOMIC DNA]</scope>
    <source>
        <strain evidence="3 4">Ben110</strain>
    </source>
</reference>
<dbReference type="InterPro" id="IPR019692">
    <property type="entry name" value="CFP-6_PH"/>
</dbReference>
<comment type="caution">
    <text evidence="3">The sequence shown here is derived from an EMBL/GenBank/DDBJ whole genome shotgun (WGS) entry which is preliminary data.</text>
</comment>
<keyword evidence="1" id="KW-0812">Transmembrane</keyword>
<dbReference type="OrthoDB" id="3824918at2"/>
<evidence type="ECO:0000313" key="4">
    <source>
        <dbReference type="Proteomes" id="UP000035763"/>
    </source>
</evidence>
<accession>W6JU45</accession>
<dbReference type="Proteomes" id="UP000035763">
    <property type="component" value="Unassembled WGS sequence"/>
</dbReference>
<keyword evidence="4" id="KW-1185">Reference proteome</keyword>
<dbReference type="RefSeq" id="WP_083433461.1">
    <property type="nucleotide sequence ID" value="NZ_HG764815.1"/>
</dbReference>
<name>W6JU45_9MICO</name>